<proteinExistence type="predicted"/>
<gene>
    <name evidence="1" type="ORF">OM074_12965</name>
</gene>
<keyword evidence="2" id="KW-1185">Reference proteome</keyword>
<dbReference type="RefSeq" id="WP_301200065.1">
    <property type="nucleotide sequence ID" value="NZ_JAPDPI010000025.1"/>
</dbReference>
<sequence>MKLKIGFFLSMFVAGFFMMLGNLNAQTKTFKAELMLKTPGNLADSYTLKVKEDAQDGSVKYVADRELPVVVSGQLKEDGSAYVYSITVTAKENVFFNFKQSVKAGDAIHQNCKFLMPGFWYRKNLRSPKEAPSFHTSDSWLVREDRLSSPLCGIMDESTGNYYTVLRNDEIKKSAYAAIHYDEVILSGESDLGFTGFENMDGNAWLSFGFPYREEPKTYIRKLTLAPPVVAFSELKKGESKTLSWVVQKGKAQDYSDFVSKVWSYSFNHYKPQPVELDYSVDMVKETLSQFFIDSYKETDDLNYFSGIHLHINDCKDMGGAEVGFIGRVLLNAFFALEYAEQTGNQKLKSIANSIFDSYLKKGFSADGFFRESINYHKNFEDKVLSIRRQSEGVYAMLKYLDYEKKQGRKHPEWEKRMLVILDNFLKLQKEDGSFPRKFKGNFELVDKTGGSTPSATLPLVMASKYFKNKEFLKSAIKTGDYLETELISKADYFSSTLDANCEDKEASLYASTAMYYLALATKGKQHDHYVAMAKKSSYFALSWYYMWDVPFAKGQMLGDLGLKSRGWGNVSVENNHIDVFIFEFADVLNYLAKETNEPDFSAYAKVINTSMLQLLPYQGHMCGIAYVGYYPEVVQHTNWDYGRNGKGFYNDIFAPGWTVASLWEMLTPGAAEEFMKK</sequence>
<dbReference type="AlphaFoldDB" id="A0AAE3MEW6"/>
<name>A0AAE3MEW6_9BACT</name>
<dbReference type="GO" id="GO:0005975">
    <property type="term" value="P:carbohydrate metabolic process"/>
    <property type="evidence" value="ECO:0007669"/>
    <property type="project" value="InterPro"/>
</dbReference>
<evidence type="ECO:0000313" key="1">
    <source>
        <dbReference type="EMBL" id="MCW3806539.1"/>
    </source>
</evidence>
<organism evidence="1 2">
    <name type="scientific">Plebeiibacterium marinum</name>
    <dbReference type="NCBI Taxonomy" id="2992111"/>
    <lineage>
        <taxon>Bacteria</taxon>
        <taxon>Pseudomonadati</taxon>
        <taxon>Bacteroidota</taxon>
        <taxon>Bacteroidia</taxon>
        <taxon>Marinilabiliales</taxon>
        <taxon>Marinilabiliaceae</taxon>
        <taxon>Plebeiibacterium</taxon>
    </lineage>
</organism>
<accession>A0AAE3MEW6</accession>
<protein>
    <submittedName>
        <fullName evidence="1">Uncharacterized protein</fullName>
    </submittedName>
</protein>
<dbReference type="EMBL" id="JAPDPI010000025">
    <property type="protein sequence ID" value="MCW3806539.1"/>
    <property type="molecule type" value="Genomic_DNA"/>
</dbReference>
<evidence type="ECO:0000313" key="2">
    <source>
        <dbReference type="Proteomes" id="UP001207408"/>
    </source>
</evidence>
<dbReference type="Proteomes" id="UP001207408">
    <property type="component" value="Unassembled WGS sequence"/>
</dbReference>
<reference evidence="1" key="1">
    <citation type="submission" date="2022-10" db="EMBL/GenBank/DDBJ databases">
        <authorList>
            <person name="Yu W.X."/>
        </authorList>
    </citation>
    <scope>NUCLEOTIDE SEQUENCE</scope>
    <source>
        <strain evidence="1">D04</strain>
    </source>
</reference>
<dbReference type="SUPFAM" id="SSF48208">
    <property type="entry name" value="Six-hairpin glycosidases"/>
    <property type="match status" value="2"/>
</dbReference>
<dbReference type="InterPro" id="IPR008928">
    <property type="entry name" value="6-hairpin_glycosidase_sf"/>
</dbReference>
<comment type="caution">
    <text evidence="1">The sequence shown here is derived from an EMBL/GenBank/DDBJ whole genome shotgun (WGS) entry which is preliminary data.</text>
</comment>